<evidence type="ECO:0000256" key="1">
    <source>
        <dbReference type="SAM" id="SignalP"/>
    </source>
</evidence>
<evidence type="ECO:0000313" key="3">
    <source>
        <dbReference type="Proteomes" id="UP001396334"/>
    </source>
</evidence>
<gene>
    <name evidence="2" type="ORF">V6N11_027497</name>
</gene>
<comment type="caution">
    <text evidence="2">The sequence shown here is derived from an EMBL/GenBank/DDBJ whole genome shotgun (WGS) entry which is preliminary data.</text>
</comment>
<protein>
    <submittedName>
        <fullName evidence="2">Uncharacterized protein</fullName>
    </submittedName>
</protein>
<keyword evidence="3" id="KW-1185">Reference proteome</keyword>
<dbReference type="EMBL" id="JBBPBN010000060">
    <property type="protein sequence ID" value="KAK8987758.1"/>
    <property type="molecule type" value="Genomic_DNA"/>
</dbReference>
<dbReference type="Proteomes" id="UP001396334">
    <property type="component" value="Unassembled WGS sequence"/>
</dbReference>
<proteinExistence type="predicted"/>
<keyword evidence="1" id="KW-0732">Signal</keyword>
<name>A0ABR2PH40_9ROSI</name>
<reference evidence="2 3" key="1">
    <citation type="journal article" date="2024" name="G3 (Bethesda)">
        <title>Genome assembly of Hibiscus sabdariffa L. provides insights into metabolisms of medicinal natural products.</title>
        <authorList>
            <person name="Kim T."/>
        </authorList>
    </citation>
    <scope>NUCLEOTIDE SEQUENCE [LARGE SCALE GENOMIC DNA]</scope>
    <source>
        <strain evidence="2">TK-2024</strain>
        <tissue evidence="2">Old leaves</tissue>
    </source>
</reference>
<feature type="signal peptide" evidence="1">
    <location>
        <begin position="1"/>
        <end position="18"/>
    </location>
</feature>
<organism evidence="2 3">
    <name type="scientific">Hibiscus sabdariffa</name>
    <name type="common">roselle</name>
    <dbReference type="NCBI Taxonomy" id="183260"/>
    <lineage>
        <taxon>Eukaryota</taxon>
        <taxon>Viridiplantae</taxon>
        <taxon>Streptophyta</taxon>
        <taxon>Embryophyta</taxon>
        <taxon>Tracheophyta</taxon>
        <taxon>Spermatophyta</taxon>
        <taxon>Magnoliopsida</taxon>
        <taxon>eudicotyledons</taxon>
        <taxon>Gunneridae</taxon>
        <taxon>Pentapetalae</taxon>
        <taxon>rosids</taxon>
        <taxon>malvids</taxon>
        <taxon>Malvales</taxon>
        <taxon>Malvaceae</taxon>
        <taxon>Malvoideae</taxon>
        <taxon>Hibiscus</taxon>
    </lineage>
</organism>
<feature type="chain" id="PRO_5046740880" evidence="1">
    <location>
        <begin position="19"/>
        <end position="76"/>
    </location>
</feature>
<evidence type="ECO:0000313" key="2">
    <source>
        <dbReference type="EMBL" id="KAK8987758.1"/>
    </source>
</evidence>
<accession>A0ABR2PH40</accession>
<sequence length="76" mass="8146">MWCMKVLVVVFLVLMAEASMGGCIRSINKGGGGGGKDFKQLFSSQLPRGPVPPSGPSFCHNKYTQLSYGNDYVSCP</sequence>